<reference evidence="2 3" key="1">
    <citation type="submission" date="2024-03" db="EMBL/GenBank/DDBJ databases">
        <title>The Acrasis kona genome and developmental transcriptomes reveal deep origins of eukaryotic multicellular pathways.</title>
        <authorList>
            <person name="Sheikh S."/>
            <person name="Fu C.-J."/>
            <person name="Brown M.W."/>
            <person name="Baldauf S.L."/>
        </authorList>
    </citation>
    <scope>NUCLEOTIDE SEQUENCE [LARGE SCALE GENOMIC DNA]</scope>
    <source>
        <strain evidence="2 3">ATCC MYA-3509</strain>
    </source>
</reference>
<feature type="compositionally biased region" description="Basic and acidic residues" evidence="1">
    <location>
        <begin position="35"/>
        <end position="44"/>
    </location>
</feature>
<feature type="compositionally biased region" description="Basic and acidic residues" evidence="1">
    <location>
        <begin position="96"/>
        <end position="111"/>
    </location>
</feature>
<name>A0AAW2ZBF9_9EUKA</name>
<protein>
    <submittedName>
        <fullName evidence="2">Mitochondrial import inner membrane translocase subunit TIM13</fullName>
    </submittedName>
</protein>
<evidence type="ECO:0000313" key="2">
    <source>
        <dbReference type="EMBL" id="KAL0486800.1"/>
    </source>
</evidence>
<comment type="caution">
    <text evidence="2">The sequence shown here is derived from an EMBL/GenBank/DDBJ whole genome shotgun (WGS) entry which is preliminary data.</text>
</comment>
<evidence type="ECO:0000256" key="1">
    <source>
        <dbReference type="SAM" id="MobiDB-lite"/>
    </source>
</evidence>
<accession>A0AAW2ZBF9</accession>
<feature type="region of interest" description="Disordered" evidence="1">
    <location>
        <begin position="68"/>
        <end position="122"/>
    </location>
</feature>
<feature type="compositionally biased region" description="Basic residues" evidence="1">
    <location>
        <begin position="1"/>
        <end position="12"/>
    </location>
</feature>
<sequence>MAKIKFTKRKQYHASNIEKEKKEEERLRLKKENKKKLGETREERFLAGVKENVLVQYAEKIERELNEKAEAKKAEENNMDVDNGEKSKKSKKSSKKEKDEKADRKNKVNERAKKRTQKSNPY</sequence>
<feature type="region of interest" description="Disordered" evidence="1">
    <location>
        <begin position="1"/>
        <end position="44"/>
    </location>
</feature>
<organism evidence="2 3">
    <name type="scientific">Acrasis kona</name>
    <dbReference type="NCBI Taxonomy" id="1008807"/>
    <lineage>
        <taxon>Eukaryota</taxon>
        <taxon>Discoba</taxon>
        <taxon>Heterolobosea</taxon>
        <taxon>Tetramitia</taxon>
        <taxon>Eutetramitia</taxon>
        <taxon>Acrasidae</taxon>
        <taxon>Acrasis</taxon>
    </lineage>
</organism>
<dbReference type="AlphaFoldDB" id="A0AAW2ZBF9"/>
<feature type="compositionally biased region" description="Basic and acidic residues" evidence="1">
    <location>
        <begin position="16"/>
        <end position="27"/>
    </location>
</feature>
<proteinExistence type="predicted"/>
<feature type="compositionally biased region" description="Basic residues" evidence="1">
    <location>
        <begin position="112"/>
        <end position="122"/>
    </location>
</feature>
<gene>
    <name evidence="2" type="ORF">AKO1_012112</name>
</gene>
<dbReference type="Proteomes" id="UP001431209">
    <property type="component" value="Unassembled WGS sequence"/>
</dbReference>
<keyword evidence="3" id="KW-1185">Reference proteome</keyword>
<dbReference type="EMBL" id="JAOPGA020001266">
    <property type="protein sequence ID" value="KAL0486800.1"/>
    <property type="molecule type" value="Genomic_DNA"/>
</dbReference>
<evidence type="ECO:0000313" key="3">
    <source>
        <dbReference type="Proteomes" id="UP001431209"/>
    </source>
</evidence>